<protein>
    <submittedName>
        <fullName evidence="2">Ser/Thr protein kinase RdoA (MazF antagonist)</fullName>
    </submittedName>
</protein>
<evidence type="ECO:0000259" key="1">
    <source>
        <dbReference type="Pfam" id="PF01636"/>
    </source>
</evidence>
<organism evidence="2 3">
    <name type="scientific">Actinopolymorpha pittospori</name>
    <dbReference type="NCBI Taxonomy" id="648752"/>
    <lineage>
        <taxon>Bacteria</taxon>
        <taxon>Bacillati</taxon>
        <taxon>Actinomycetota</taxon>
        <taxon>Actinomycetes</taxon>
        <taxon>Propionibacteriales</taxon>
        <taxon>Actinopolymorphaceae</taxon>
        <taxon>Actinopolymorpha</taxon>
    </lineage>
</organism>
<dbReference type="Pfam" id="PF01636">
    <property type="entry name" value="APH"/>
    <property type="match status" value="1"/>
</dbReference>
<dbReference type="EMBL" id="JADBEM010000001">
    <property type="protein sequence ID" value="MBE1604457.1"/>
    <property type="molecule type" value="Genomic_DNA"/>
</dbReference>
<gene>
    <name evidence="2" type="ORF">HEB94_001305</name>
</gene>
<dbReference type="Proteomes" id="UP000638648">
    <property type="component" value="Unassembled WGS sequence"/>
</dbReference>
<dbReference type="InterPro" id="IPR002575">
    <property type="entry name" value="Aminoglycoside_PTrfase"/>
</dbReference>
<sequence>MIGSEAIAEQAAEAFRLGPVLASPAAVDEAWSNQVFRVLTRSGRYAVKVLTTTSREALSTGAAIEAAAAATGTIPMPTPVAAADGTFFAEIETDHGPRLARCHHWVDGTPCSAAPPSPAIAREVGRSLGILHALRLDGGDSSRLPPVELDRWHRAAADASRGDLNWARQVSDLTPLVEEVADQVERLRQARLLLRLSHDDLDPKNAVVLPDGRVAITDWDYAGPVLPDVELVVAATSFAGGDDCADVDLVRHFVTAYRDAGGDATPVDPDRTVVEAGKIDWMLRNIEGALHPVPGDNAALRHQTAQELLASFADSIVWLRTWATTIRDL</sequence>
<dbReference type="AlphaFoldDB" id="A0A927R6I1"/>
<accession>A0A927R6I1</accession>
<reference evidence="2" key="1">
    <citation type="submission" date="2020-10" db="EMBL/GenBank/DDBJ databases">
        <title>Sequencing the genomes of 1000 actinobacteria strains.</title>
        <authorList>
            <person name="Klenk H.-P."/>
        </authorList>
    </citation>
    <scope>NUCLEOTIDE SEQUENCE</scope>
    <source>
        <strain evidence="2">DSM 45354</strain>
    </source>
</reference>
<proteinExistence type="predicted"/>
<dbReference type="RefSeq" id="WP_192748989.1">
    <property type="nucleotide sequence ID" value="NZ_BAABJL010000169.1"/>
</dbReference>
<dbReference type="GO" id="GO:0016301">
    <property type="term" value="F:kinase activity"/>
    <property type="evidence" value="ECO:0007669"/>
    <property type="project" value="UniProtKB-KW"/>
</dbReference>
<evidence type="ECO:0000313" key="2">
    <source>
        <dbReference type="EMBL" id="MBE1604457.1"/>
    </source>
</evidence>
<dbReference type="InterPro" id="IPR011009">
    <property type="entry name" value="Kinase-like_dom_sf"/>
</dbReference>
<keyword evidence="2" id="KW-0808">Transferase</keyword>
<dbReference type="SUPFAM" id="SSF56112">
    <property type="entry name" value="Protein kinase-like (PK-like)"/>
    <property type="match status" value="1"/>
</dbReference>
<keyword evidence="3" id="KW-1185">Reference proteome</keyword>
<keyword evidence="2" id="KW-0418">Kinase</keyword>
<dbReference type="Gene3D" id="3.90.1200.10">
    <property type="match status" value="1"/>
</dbReference>
<name>A0A927R6I1_9ACTN</name>
<evidence type="ECO:0000313" key="3">
    <source>
        <dbReference type="Proteomes" id="UP000638648"/>
    </source>
</evidence>
<comment type="caution">
    <text evidence="2">The sequence shown here is derived from an EMBL/GenBank/DDBJ whole genome shotgun (WGS) entry which is preliminary data.</text>
</comment>
<feature type="domain" description="Aminoglycoside phosphotransferase" evidence="1">
    <location>
        <begin position="28"/>
        <end position="243"/>
    </location>
</feature>